<feature type="compositionally biased region" description="Low complexity" evidence="1">
    <location>
        <begin position="1"/>
        <end position="29"/>
    </location>
</feature>
<reference evidence="2" key="1">
    <citation type="submission" date="2013-12" db="EMBL/GenBank/DDBJ databases">
        <authorList>
            <person name="Omoto C.K."/>
            <person name="Sibley D."/>
            <person name="Venepally P."/>
            <person name="Hadjithomas M."/>
            <person name="Karamycheva S."/>
            <person name="Brunk B."/>
            <person name="Roos D."/>
            <person name="Caler E."/>
            <person name="Lorenzi H."/>
        </authorList>
    </citation>
    <scope>NUCLEOTIDE SEQUENCE</scope>
</reference>
<dbReference type="GO" id="GO:0042797">
    <property type="term" value="P:tRNA transcription by RNA polymerase III"/>
    <property type="evidence" value="ECO:0007669"/>
    <property type="project" value="TreeGrafter"/>
</dbReference>
<feature type="compositionally biased region" description="Low complexity" evidence="1">
    <location>
        <begin position="210"/>
        <end position="225"/>
    </location>
</feature>
<sequence>MTSVVSSGSAEGVSVPEEAMPAAGSPPSGSTGGLHGDRVVRRVPVYLNRIDESSEVSLLQCPLRPVYRPYGDHGRLVSIARGVDSKKLQMKYELNTGGPHYDEGKRQLLEHLQESKRTGRRLTPEEEVQLESLRFHKLCSTRGTDECDYAIGLVHRGRFFLTPVGHVLQLKPDFSHLDQEEQLAEKSGKQTAAAHNEEKERTPDKATSPLSADATAPAGAPAGLSARLKVETPGQKRRAALSEPYQVVDSVFDADSPETADIVKQLVTFPIRYRQEIESDIQQVDIDELLGITSDSPPAPAPPKPKYEIRSRRGFKPETIPRIILDGDVSRYYETICSGCAVSTLAGTTTQLEGQDAATSAGVGVGPLSFLALSRLSIKEQVRRIMSIRQMEYFADIKQLVTSSTVTDEDLVKYLGEVAIPIHGIWVASSEVAVAPIAAGSGPMGSGLAGSGLAGSGPAGSGRYYELEKLTRDVVLCLFVKKRPVDRQQLKKMTQLPSERLGKVLAGLYNVVDGKYVPRLNPDPEFMQRYPTLCAAVETEWSPKRAQEIMKRIAEFNAAETSKRAHFMTAADGGRVIDTLDSTRVRTLVTNCLSRYGASSEDFVLEQVRNALQKDIERDISEQLEGETSSMVRSKLLETHNAMAEALKSMNCSDIRIVLLHCAINLGGLWVLQKIGNHHIDPYRALVLSLYKRDMEAGITKKDFHEACIKHLNRQCDLPDVQYRAVFKEVSVNISGRWYFKGSKTVQDGKNDEDE</sequence>
<feature type="region of interest" description="Disordered" evidence="1">
    <location>
        <begin position="179"/>
        <end position="225"/>
    </location>
</feature>
<dbReference type="AlphaFoldDB" id="A0A023B1J0"/>
<accession>A0A023B1J0</accession>
<comment type="caution">
    <text evidence="2">The sequence shown here is derived from an EMBL/GenBank/DDBJ whole genome shotgun (WGS) entry which is preliminary data.</text>
</comment>
<dbReference type="PANTHER" id="PTHR12069">
    <property type="entry name" value="DNA-DIRECTED RNA POLYMERASES III 80 KDA POLYPEPTIDE RNA POLYMERASE III SUBUNIT 5"/>
    <property type="match status" value="1"/>
</dbReference>
<gene>
    <name evidence="2" type="ORF">GNI_132350</name>
</gene>
<keyword evidence="3" id="KW-1185">Reference proteome</keyword>
<protein>
    <submittedName>
        <fullName evidence="2">SIN-like protein</fullName>
    </submittedName>
</protein>
<name>A0A023B1J0_GRENI</name>
<dbReference type="InterPro" id="IPR006886">
    <property type="entry name" value="RNA_pol_III_Rpc5"/>
</dbReference>
<dbReference type="VEuPathDB" id="CryptoDB:GNI_132350"/>
<dbReference type="Proteomes" id="UP000019763">
    <property type="component" value="Unassembled WGS sequence"/>
</dbReference>
<proteinExistence type="predicted"/>
<evidence type="ECO:0000256" key="1">
    <source>
        <dbReference type="SAM" id="MobiDB-lite"/>
    </source>
</evidence>
<dbReference type="PANTHER" id="PTHR12069:SF0">
    <property type="entry name" value="DNA-DIRECTED RNA POLYMERASE III SUBUNIT RPC5"/>
    <property type="match status" value="1"/>
</dbReference>
<dbReference type="OrthoDB" id="340681at2759"/>
<dbReference type="EMBL" id="AFNH02000987">
    <property type="protein sequence ID" value="EZG47086.1"/>
    <property type="molecule type" value="Genomic_DNA"/>
</dbReference>
<dbReference type="eggNOG" id="KOG2354">
    <property type="taxonomic scope" value="Eukaryota"/>
</dbReference>
<feature type="region of interest" description="Disordered" evidence="1">
    <location>
        <begin position="1"/>
        <end position="36"/>
    </location>
</feature>
<dbReference type="GO" id="GO:0005666">
    <property type="term" value="C:RNA polymerase III complex"/>
    <property type="evidence" value="ECO:0007669"/>
    <property type="project" value="TreeGrafter"/>
</dbReference>
<feature type="compositionally biased region" description="Basic and acidic residues" evidence="1">
    <location>
        <begin position="195"/>
        <end position="204"/>
    </location>
</feature>
<dbReference type="Pfam" id="PF04801">
    <property type="entry name" value="RPC5"/>
    <property type="match status" value="2"/>
</dbReference>
<dbReference type="GeneID" id="22914634"/>
<feature type="compositionally biased region" description="Basic and acidic residues" evidence="1">
    <location>
        <begin position="179"/>
        <end position="188"/>
    </location>
</feature>
<dbReference type="RefSeq" id="XP_011132212.1">
    <property type="nucleotide sequence ID" value="XM_011133910.1"/>
</dbReference>
<organism evidence="2 3">
    <name type="scientific">Gregarina niphandrodes</name>
    <name type="common">Septate eugregarine</name>
    <dbReference type="NCBI Taxonomy" id="110365"/>
    <lineage>
        <taxon>Eukaryota</taxon>
        <taxon>Sar</taxon>
        <taxon>Alveolata</taxon>
        <taxon>Apicomplexa</taxon>
        <taxon>Conoidasida</taxon>
        <taxon>Gregarinasina</taxon>
        <taxon>Eugregarinorida</taxon>
        <taxon>Gregarinidae</taxon>
        <taxon>Gregarina</taxon>
    </lineage>
</organism>
<evidence type="ECO:0000313" key="2">
    <source>
        <dbReference type="EMBL" id="EZG47086.1"/>
    </source>
</evidence>
<evidence type="ECO:0000313" key="3">
    <source>
        <dbReference type="Proteomes" id="UP000019763"/>
    </source>
</evidence>